<name>A0A6A7Y091_9HYPH</name>
<evidence type="ECO:0000256" key="3">
    <source>
        <dbReference type="ARBA" id="ARBA00022692"/>
    </source>
</evidence>
<keyword evidence="3 6" id="KW-0812">Transmembrane</keyword>
<feature type="transmembrane region" description="Helical" evidence="6">
    <location>
        <begin position="193"/>
        <end position="217"/>
    </location>
</feature>
<dbReference type="InterPro" id="IPR000620">
    <property type="entry name" value="EamA_dom"/>
</dbReference>
<comment type="similarity">
    <text evidence="2">Belongs to the EamA transporter family.</text>
</comment>
<evidence type="ECO:0000256" key="2">
    <source>
        <dbReference type="ARBA" id="ARBA00007362"/>
    </source>
</evidence>
<dbReference type="AlphaFoldDB" id="A0A6A7Y091"/>
<dbReference type="InterPro" id="IPR050638">
    <property type="entry name" value="AA-Vitamin_Transporters"/>
</dbReference>
<organism evidence="8 9">
    <name type="scientific">Segnochrobactrum spirostomi</name>
    <dbReference type="NCBI Taxonomy" id="2608987"/>
    <lineage>
        <taxon>Bacteria</taxon>
        <taxon>Pseudomonadati</taxon>
        <taxon>Pseudomonadota</taxon>
        <taxon>Alphaproteobacteria</taxon>
        <taxon>Hyphomicrobiales</taxon>
        <taxon>Segnochrobactraceae</taxon>
        <taxon>Segnochrobactrum</taxon>
    </lineage>
</organism>
<dbReference type="EMBL" id="VWNA01000001">
    <property type="protein sequence ID" value="MQT11581.1"/>
    <property type="molecule type" value="Genomic_DNA"/>
</dbReference>
<feature type="transmembrane region" description="Helical" evidence="6">
    <location>
        <begin position="51"/>
        <end position="71"/>
    </location>
</feature>
<feature type="transmembrane region" description="Helical" evidence="6">
    <location>
        <begin position="83"/>
        <end position="100"/>
    </location>
</feature>
<comment type="caution">
    <text evidence="8">The sequence shown here is derived from an EMBL/GenBank/DDBJ whole genome shotgun (WGS) entry which is preliminary data.</text>
</comment>
<evidence type="ECO:0000313" key="8">
    <source>
        <dbReference type="EMBL" id="MQT11581.1"/>
    </source>
</evidence>
<evidence type="ECO:0000256" key="6">
    <source>
        <dbReference type="SAM" id="Phobius"/>
    </source>
</evidence>
<dbReference type="Proteomes" id="UP000332515">
    <property type="component" value="Unassembled WGS sequence"/>
</dbReference>
<proteinExistence type="inferred from homology"/>
<evidence type="ECO:0000256" key="4">
    <source>
        <dbReference type="ARBA" id="ARBA00022989"/>
    </source>
</evidence>
<dbReference type="PANTHER" id="PTHR32322:SF2">
    <property type="entry name" value="EAMA DOMAIN-CONTAINING PROTEIN"/>
    <property type="match status" value="1"/>
</dbReference>
<dbReference type="SUPFAM" id="SSF103481">
    <property type="entry name" value="Multidrug resistance efflux transporter EmrE"/>
    <property type="match status" value="2"/>
</dbReference>
<keyword evidence="4 6" id="KW-1133">Transmembrane helix</keyword>
<feature type="transmembrane region" description="Helical" evidence="6">
    <location>
        <begin position="285"/>
        <end position="302"/>
    </location>
</feature>
<feature type="transmembrane region" description="Helical" evidence="6">
    <location>
        <begin position="21"/>
        <end position="45"/>
    </location>
</feature>
<feature type="transmembrane region" description="Helical" evidence="6">
    <location>
        <begin position="229"/>
        <end position="251"/>
    </location>
</feature>
<feature type="domain" description="EamA" evidence="7">
    <location>
        <begin position="26"/>
        <end position="155"/>
    </location>
</feature>
<feature type="transmembrane region" description="Helical" evidence="6">
    <location>
        <begin position="138"/>
        <end position="155"/>
    </location>
</feature>
<feature type="transmembrane region" description="Helical" evidence="6">
    <location>
        <begin position="112"/>
        <end position="131"/>
    </location>
</feature>
<evidence type="ECO:0000256" key="1">
    <source>
        <dbReference type="ARBA" id="ARBA00004141"/>
    </source>
</evidence>
<sequence>MSASKPVGPVGRAPTAPATRAAVWPLVVLFCLLWSAAFAVAKVGIADCPPLILLGTRFILAGAMMLGLAFMTGGFKGMRTRDFAVLAGLGLVNNALYLGLTWCGMATLSSGYTAVVVSAAPLLTAVLAAPLLGERLTWAKLGGLLLGMVGVAMVVRSRLGGGGEDPVGTLLVVGGLVSIAVGTVLFKRLDPRGSLWAINAVQSLSAGFATLPVGLAIEDVSAIRFTPALGLSFAALVVGASIAAYWLWFYLLRRVSATGASSLHFLMPPLGLLFGWLLLGEPVAAADLIGIVPIAVGIGLVTRAPSAPRAGH</sequence>
<accession>A0A6A7Y091</accession>
<evidence type="ECO:0000256" key="5">
    <source>
        <dbReference type="ARBA" id="ARBA00023136"/>
    </source>
</evidence>
<protein>
    <submittedName>
        <fullName evidence="8">DMT family transporter</fullName>
    </submittedName>
</protein>
<dbReference type="PANTHER" id="PTHR32322">
    <property type="entry name" value="INNER MEMBRANE TRANSPORTER"/>
    <property type="match status" value="1"/>
</dbReference>
<feature type="transmembrane region" description="Helical" evidence="6">
    <location>
        <begin position="263"/>
        <end position="279"/>
    </location>
</feature>
<reference evidence="8 9" key="1">
    <citation type="submission" date="2019-09" db="EMBL/GenBank/DDBJ databases">
        <title>Segnochrobactrum spirostomi gen. nov., sp. nov., isolated from the ciliate Spirostomum cf. yagiui and description of a novel family, Segnochrobactraceae fam. nov. within the order Rhizobiales of the class Alphaproteobacteria.</title>
        <authorList>
            <person name="Akter S."/>
            <person name="Shazib S.U.A."/>
            <person name="Shin M.K."/>
        </authorList>
    </citation>
    <scope>NUCLEOTIDE SEQUENCE [LARGE SCALE GENOMIC DNA]</scope>
    <source>
        <strain evidence="8 9">Sp-1</strain>
    </source>
</reference>
<evidence type="ECO:0000313" key="9">
    <source>
        <dbReference type="Proteomes" id="UP000332515"/>
    </source>
</evidence>
<comment type="subcellular location">
    <subcellularLocation>
        <location evidence="1">Membrane</location>
        <topology evidence="1">Multi-pass membrane protein</topology>
    </subcellularLocation>
</comment>
<keyword evidence="5 6" id="KW-0472">Membrane</keyword>
<gene>
    <name evidence="8" type="ORF">F0357_02605</name>
</gene>
<dbReference type="GO" id="GO:0016020">
    <property type="term" value="C:membrane"/>
    <property type="evidence" value="ECO:0007669"/>
    <property type="project" value="UniProtKB-SubCell"/>
</dbReference>
<evidence type="ECO:0000259" key="7">
    <source>
        <dbReference type="Pfam" id="PF00892"/>
    </source>
</evidence>
<dbReference type="InterPro" id="IPR037185">
    <property type="entry name" value="EmrE-like"/>
</dbReference>
<feature type="transmembrane region" description="Helical" evidence="6">
    <location>
        <begin position="167"/>
        <end position="186"/>
    </location>
</feature>
<dbReference type="Pfam" id="PF00892">
    <property type="entry name" value="EamA"/>
    <property type="match status" value="2"/>
</dbReference>
<feature type="domain" description="EamA" evidence="7">
    <location>
        <begin position="168"/>
        <end position="302"/>
    </location>
</feature>
<keyword evidence="9" id="KW-1185">Reference proteome</keyword>